<dbReference type="EMBL" id="PVTD01000003">
    <property type="protein sequence ID" value="PRY24177.1"/>
    <property type="molecule type" value="Genomic_DNA"/>
</dbReference>
<dbReference type="PANTHER" id="PTHR30163">
    <property type="entry name" value="MEMBRANE-BOUND LYTIC MUREIN TRANSGLYCOSYLASE B"/>
    <property type="match status" value="1"/>
</dbReference>
<feature type="domain" description="Peptidoglycan binding-like" evidence="1">
    <location>
        <begin position="324"/>
        <end position="378"/>
    </location>
</feature>
<dbReference type="InterPro" id="IPR031304">
    <property type="entry name" value="SLT_2"/>
</dbReference>
<gene>
    <name evidence="3" type="ORF">CLV78_10341</name>
</gene>
<dbReference type="Pfam" id="PF01471">
    <property type="entry name" value="PG_binding_1"/>
    <property type="match status" value="1"/>
</dbReference>
<dbReference type="Gene3D" id="1.10.8.350">
    <property type="entry name" value="Bacterial muramidase"/>
    <property type="match status" value="1"/>
</dbReference>
<protein>
    <submittedName>
        <fullName evidence="3">Membrane-bound lytic murein transglycosylase B</fullName>
    </submittedName>
</protein>
<reference evidence="3 4" key="1">
    <citation type="submission" date="2018-03" db="EMBL/GenBank/DDBJ databases">
        <title>Genomic Encyclopedia of Archaeal and Bacterial Type Strains, Phase II (KMG-II): from individual species to whole genera.</title>
        <authorList>
            <person name="Goeker M."/>
        </authorList>
    </citation>
    <scope>NUCLEOTIDE SEQUENCE [LARGE SCALE GENOMIC DNA]</scope>
    <source>
        <strain evidence="3 4">DSM 29328</strain>
    </source>
</reference>
<dbReference type="AlphaFoldDB" id="A0A2T0RSS8"/>
<dbReference type="RefSeq" id="WP_106204565.1">
    <property type="nucleotide sequence ID" value="NZ_PVTD01000003.1"/>
</dbReference>
<evidence type="ECO:0000259" key="2">
    <source>
        <dbReference type="Pfam" id="PF13406"/>
    </source>
</evidence>
<dbReference type="CDD" id="cd13399">
    <property type="entry name" value="Slt35-like"/>
    <property type="match status" value="1"/>
</dbReference>
<keyword evidence="4" id="KW-1185">Reference proteome</keyword>
<accession>A0A2T0RSS8</accession>
<dbReference type="Proteomes" id="UP000239480">
    <property type="component" value="Unassembled WGS sequence"/>
</dbReference>
<dbReference type="SUPFAM" id="SSF47090">
    <property type="entry name" value="PGBD-like"/>
    <property type="match status" value="1"/>
</dbReference>
<dbReference type="SUPFAM" id="SSF53955">
    <property type="entry name" value="Lysozyme-like"/>
    <property type="match status" value="1"/>
</dbReference>
<dbReference type="InterPro" id="IPR011970">
    <property type="entry name" value="MltB_2"/>
</dbReference>
<dbReference type="Gene3D" id="1.10.101.10">
    <property type="entry name" value="PGBD-like superfamily/PGBD"/>
    <property type="match status" value="1"/>
</dbReference>
<name>A0A2T0RSS8_9RHOB</name>
<feature type="domain" description="Transglycosylase SLT" evidence="2">
    <location>
        <begin position="11"/>
        <end position="302"/>
    </location>
</feature>
<organism evidence="3 4">
    <name type="scientific">Aliiruegeria haliotis</name>
    <dbReference type="NCBI Taxonomy" id="1280846"/>
    <lineage>
        <taxon>Bacteria</taxon>
        <taxon>Pseudomonadati</taxon>
        <taxon>Pseudomonadota</taxon>
        <taxon>Alphaproteobacteria</taxon>
        <taxon>Rhodobacterales</taxon>
        <taxon>Roseobacteraceae</taxon>
        <taxon>Aliiruegeria</taxon>
    </lineage>
</organism>
<sequence length="389" mass="42358">MPEQDARDKAFTRWVRDFRFRAMAEGISVETLDAVGPTFRFLPEVVARDRTQPEFTTPIWEYLDRAVTGKRIAEGRAVLMRHTDLFDRIEAEFCVPRAVVAAIWGLESAFGTCRGDIATLNALASLAFDGRRGALFEAQLVAALRIVEAGDIPASRMVGSWAGAMGHTQFMPTSYLDRAVDFDGDGRRDIWSDDPADALGSAANYLRQSGWRPGEGWGREVFLPENFDAGLGAPEDRREVSAWARLGVKEISGAPLRGEGGGSVLLPAGHQGPAFLLLNNFRVIRTYNAADAYAIAVGHLADRLGGGPALTTAWPRHERPLSLNDRRELQQRLSAAGFDTGGVDGLTGPNTRSAIRNYQRREGLPADGFASAALLDRLRGGATALPRPR</sequence>
<dbReference type="InterPro" id="IPR036366">
    <property type="entry name" value="PGBDSf"/>
</dbReference>
<dbReference type="InterPro" id="IPR043426">
    <property type="entry name" value="MltB-like"/>
</dbReference>
<evidence type="ECO:0000313" key="4">
    <source>
        <dbReference type="Proteomes" id="UP000239480"/>
    </source>
</evidence>
<evidence type="ECO:0000313" key="3">
    <source>
        <dbReference type="EMBL" id="PRY24177.1"/>
    </source>
</evidence>
<dbReference type="Pfam" id="PF13406">
    <property type="entry name" value="SLT_2"/>
    <property type="match status" value="1"/>
</dbReference>
<dbReference type="InterPro" id="IPR002477">
    <property type="entry name" value="Peptidoglycan-bd-like"/>
</dbReference>
<dbReference type="InterPro" id="IPR023346">
    <property type="entry name" value="Lysozyme-like_dom_sf"/>
</dbReference>
<comment type="caution">
    <text evidence="3">The sequence shown here is derived from an EMBL/GenBank/DDBJ whole genome shotgun (WGS) entry which is preliminary data.</text>
</comment>
<dbReference type="Gene3D" id="1.10.530.10">
    <property type="match status" value="1"/>
</dbReference>
<dbReference type="OrthoDB" id="9808544at2"/>
<dbReference type="InterPro" id="IPR036365">
    <property type="entry name" value="PGBD-like_sf"/>
</dbReference>
<dbReference type="NCBIfam" id="TIGR02283">
    <property type="entry name" value="MltB_2"/>
    <property type="match status" value="1"/>
</dbReference>
<dbReference type="GO" id="GO:0009253">
    <property type="term" value="P:peptidoglycan catabolic process"/>
    <property type="evidence" value="ECO:0007669"/>
    <property type="project" value="TreeGrafter"/>
</dbReference>
<dbReference type="PANTHER" id="PTHR30163:SF8">
    <property type="entry name" value="LYTIC MUREIN TRANSGLYCOSYLASE"/>
    <property type="match status" value="1"/>
</dbReference>
<dbReference type="GO" id="GO:0008933">
    <property type="term" value="F:peptidoglycan lytic transglycosylase activity"/>
    <property type="evidence" value="ECO:0007669"/>
    <property type="project" value="TreeGrafter"/>
</dbReference>
<evidence type="ECO:0000259" key="1">
    <source>
        <dbReference type="Pfam" id="PF01471"/>
    </source>
</evidence>
<proteinExistence type="predicted"/>